<accession>A0ACC8EMA8</accession>
<evidence type="ECO:0000313" key="2">
    <source>
        <dbReference type="Proteomes" id="UP000250078"/>
    </source>
</evidence>
<dbReference type="Proteomes" id="UP000250078">
    <property type="component" value="Unassembled WGS sequence"/>
</dbReference>
<dbReference type="EMBL" id="KV748260">
    <property type="protein sequence ID" value="OCK87459.1"/>
    <property type="molecule type" value="Genomic_DNA"/>
</dbReference>
<proteinExistence type="predicted"/>
<protein>
    <submittedName>
        <fullName evidence="1">Uncharacterized protein</fullName>
    </submittedName>
</protein>
<evidence type="ECO:0000313" key="1">
    <source>
        <dbReference type="EMBL" id="OCK87459.1"/>
    </source>
</evidence>
<organism evidence="1 2">
    <name type="scientific">Cenococcum geophilum 1.58</name>
    <dbReference type="NCBI Taxonomy" id="794803"/>
    <lineage>
        <taxon>Eukaryota</taxon>
        <taxon>Fungi</taxon>
        <taxon>Dikarya</taxon>
        <taxon>Ascomycota</taxon>
        <taxon>Pezizomycotina</taxon>
        <taxon>Dothideomycetes</taxon>
        <taxon>Pleosporomycetidae</taxon>
        <taxon>Gloniales</taxon>
        <taxon>Gloniaceae</taxon>
        <taxon>Cenococcum</taxon>
    </lineage>
</organism>
<reference evidence="1 2" key="1">
    <citation type="journal article" date="2016" name="Nat. Commun.">
        <title>Ectomycorrhizal ecology is imprinted in the genome of the dominant symbiotic fungus Cenococcum geophilum.</title>
        <authorList>
            <consortium name="DOE Joint Genome Institute"/>
            <person name="Peter M."/>
            <person name="Kohler A."/>
            <person name="Ohm R.A."/>
            <person name="Kuo A."/>
            <person name="Krutzmann J."/>
            <person name="Morin E."/>
            <person name="Arend M."/>
            <person name="Barry K.W."/>
            <person name="Binder M."/>
            <person name="Choi C."/>
            <person name="Clum A."/>
            <person name="Copeland A."/>
            <person name="Grisel N."/>
            <person name="Haridas S."/>
            <person name="Kipfer T."/>
            <person name="LaButti K."/>
            <person name="Lindquist E."/>
            <person name="Lipzen A."/>
            <person name="Maire R."/>
            <person name="Meier B."/>
            <person name="Mihaltcheva S."/>
            <person name="Molinier V."/>
            <person name="Murat C."/>
            <person name="Poggeler S."/>
            <person name="Quandt C.A."/>
            <person name="Sperisen C."/>
            <person name="Tritt A."/>
            <person name="Tisserant E."/>
            <person name="Crous P.W."/>
            <person name="Henrissat B."/>
            <person name="Nehls U."/>
            <person name="Egli S."/>
            <person name="Spatafora J.W."/>
            <person name="Grigoriev I.V."/>
            <person name="Martin F.M."/>
        </authorList>
    </citation>
    <scope>NUCLEOTIDE SEQUENCE [LARGE SCALE GENOMIC DNA]</scope>
    <source>
        <strain evidence="1 2">1.58</strain>
    </source>
</reference>
<gene>
    <name evidence="1" type="ORF">K441DRAFT_691115</name>
</gene>
<name>A0ACC8EMA8_9PEZI</name>
<sequence>MDPDTLQSILTLFLDFDGTIFMQDTGHILPNNFGCGLEQRKILDEKIHSGERSFCGDALDIDSEFQTFHKFRPNNKIPFSVISAGLKPVLRRVLDHFLGEEASSNIEIVANDATISSDGSKWKPVWLHDTEPGHDKAESINATASDLPAASKADVLFTRRGLRPEEYCIEHKLPYIPFDTFTDIQREVIKIAKIDEEKIKGQGLPSNFNPRVNLWRRVSSKNAVPIFAALTPRDEKMFVWPDISTQHKTPMDSSALTVPAA</sequence>
<keyword evidence="2" id="KW-1185">Reference proteome</keyword>